<dbReference type="Pfam" id="PF13439">
    <property type="entry name" value="Glyco_transf_4"/>
    <property type="match status" value="1"/>
</dbReference>
<dbReference type="GO" id="GO:0016757">
    <property type="term" value="F:glycosyltransferase activity"/>
    <property type="evidence" value="ECO:0007669"/>
    <property type="project" value="UniProtKB-ARBA"/>
</dbReference>
<dbReference type="InterPro" id="IPR028098">
    <property type="entry name" value="Glyco_trans_4-like_N"/>
</dbReference>
<reference evidence="2 3" key="1">
    <citation type="submission" date="2020-04" db="EMBL/GenBank/DDBJ databases">
        <title>Genome Sequencing and Assembley of Pseudoalteromonas artica.</title>
        <authorList>
            <person name="Akerly B."/>
            <person name="Cook G."/>
        </authorList>
    </citation>
    <scope>NUCLEOTIDE SEQUENCE [LARGE SCALE GENOMIC DNA]</scope>
    <source>
        <strain evidence="2 3">NEC-BIFX-0059</strain>
    </source>
</reference>
<dbReference type="RefSeq" id="WP_170071077.1">
    <property type="nucleotide sequence ID" value="NZ_JABBCX010000001.1"/>
</dbReference>
<dbReference type="Pfam" id="PF13692">
    <property type="entry name" value="Glyco_trans_1_4"/>
    <property type="match status" value="1"/>
</dbReference>
<feature type="domain" description="Glycosyltransferase subfamily 4-like N-terminal" evidence="1">
    <location>
        <begin position="14"/>
        <end position="174"/>
    </location>
</feature>
<dbReference type="EMBL" id="JABBCX010000001">
    <property type="protein sequence ID" value="NMF47264.1"/>
    <property type="molecule type" value="Genomic_DNA"/>
</dbReference>
<comment type="caution">
    <text evidence="2">The sequence shown here is derived from an EMBL/GenBank/DDBJ whole genome shotgun (WGS) entry which is preliminary data.</text>
</comment>
<dbReference type="Proteomes" id="UP000519126">
    <property type="component" value="Unassembled WGS sequence"/>
</dbReference>
<dbReference type="PANTHER" id="PTHR12526:SF630">
    <property type="entry name" value="GLYCOSYLTRANSFERASE"/>
    <property type="match status" value="1"/>
</dbReference>
<organism evidence="2 3">
    <name type="scientific">Pseudoalteromonas arctica</name>
    <dbReference type="NCBI Taxonomy" id="394751"/>
    <lineage>
        <taxon>Bacteria</taxon>
        <taxon>Pseudomonadati</taxon>
        <taxon>Pseudomonadota</taxon>
        <taxon>Gammaproteobacteria</taxon>
        <taxon>Alteromonadales</taxon>
        <taxon>Pseudoalteromonadaceae</taxon>
        <taxon>Pseudoalteromonas</taxon>
    </lineage>
</organism>
<accession>A0A7X9YEX7</accession>
<protein>
    <submittedName>
        <fullName evidence="2">Glycosyltransferase family 4 protein</fullName>
    </submittedName>
</protein>
<gene>
    <name evidence="2" type="ORF">HHL01_03555</name>
</gene>
<proteinExistence type="predicted"/>
<keyword evidence="2" id="KW-0808">Transferase</keyword>
<dbReference type="AlphaFoldDB" id="A0A7X9YEX7"/>
<evidence type="ECO:0000313" key="2">
    <source>
        <dbReference type="EMBL" id="NMF47264.1"/>
    </source>
</evidence>
<dbReference type="CDD" id="cd03808">
    <property type="entry name" value="GT4_CapM-like"/>
    <property type="match status" value="1"/>
</dbReference>
<evidence type="ECO:0000259" key="1">
    <source>
        <dbReference type="Pfam" id="PF13439"/>
    </source>
</evidence>
<dbReference type="Gene3D" id="3.40.50.2000">
    <property type="entry name" value="Glycogen Phosphorylase B"/>
    <property type="match status" value="2"/>
</dbReference>
<name>A0A7X9YEX7_9GAMM</name>
<sequence length="369" mass="41121">MKILIGLTRSDTIVGGGVTHIRQIGEKFREEGAEVVYVLGGDGIACEKLRSLGFKVYSLKGLKRDLSPYSDLLSLFRIFWIILSENPQVCSWHTAKIGALGRIASMLSFKRSYYVPHGVPFVNTPENKGFKKYEKLEKILSYLPSKIIGVCEFDKNEYLRLGVPDKKLLVIRNGMLGKFDNTWELTGKPVNFITAARFEDQKDYTTLAQACGSLLSQGQLFTLSIYGDGQYEAKVKQLFEHFPEGVIKFCGVVDNFAEKLAEADVFILSSFWEGLPRSIIEAMACKKAVIASDVGGCSELIIEGESGYLIPIRDTSTMTNAMSEYINNKAKTVSHGDAAYELYKQKYSLTVMLESYAKEYGVIKSGESN</sequence>
<evidence type="ECO:0000313" key="3">
    <source>
        <dbReference type="Proteomes" id="UP000519126"/>
    </source>
</evidence>
<dbReference type="SUPFAM" id="SSF53756">
    <property type="entry name" value="UDP-Glycosyltransferase/glycogen phosphorylase"/>
    <property type="match status" value="1"/>
</dbReference>
<dbReference type="PANTHER" id="PTHR12526">
    <property type="entry name" value="GLYCOSYLTRANSFERASE"/>
    <property type="match status" value="1"/>
</dbReference>